<evidence type="ECO:0000313" key="8">
    <source>
        <dbReference type="Proteomes" id="UP000594464"/>
    </source>
</evidence>
<dbReference type="SUPFAM" id="SSF88946">
    <property type="entry name" value="Sigma2 domain of RNA polymerase sigma factors"/>
    <property type="match status" value="1"/>
</dbReference>
<reference evidence="8" key="1">
    <citation type="submission" date="2020-02" db="EMBL/GenBank/DDBJ databases">
        <title>Genomic and physiological characterization of two novel Nitrospinaceae genera.</title>
        <authorList>
            <person name="Mueller A.J."/>
            <person name="Jung M.-Y."/>
            <person name="Strachan C.R."/>
            <person name="Herbold C.W."/>
            <person name="Kirkegaard R.H."/>
            <person name="Daims H."/>
        </authorList>
    </citation>
    <scope>NUCLEOTIDE SEQUENCE [LARGE SCALE GENOMIC DNA]</scope>
</reference>
<evidence type="ECO:0000256" key="3">
    <source>
        <dbReference type="ARBA" id="ARBA00023082"/>
    </source>
</evidence>
<evidence type="ECO:0000259" key="6">
    <source>
        <dbReference type="Pfam" id="PF08281"/>
    </source>
</evidence>
<dbReference type="InterPro" id="IPR013325">
    <property type="entry name" value="RNA_pol_sigma_r2"/>
</dbReference>
<keyword evidence="2" id="KW-0805">Transcription regulation</keyword>
<dbReference type="GO" id="GO:0006352">
    <property type="term" value="P:DNA-templated transcription initiation"/>
    <property type="evidence" value="ECO:0007669"/>
    <property type="project" value="InterPro"/>
</dbReference>
<name>A0A7T0C078_9BACT</name>
<proteinExistence type="inferred from homology"/>
<keyword evidence="3" id="KW-0731">Sigma factor</keyword>
<dbReference type="InterPro" id="IPR036388">
    <property type="entry name" value="WH-like_DNA-bd_sf"/>
</dbReference>
<dbReference type="AlphaFoldDB" id="A0A7T0C078"/>
<dbReference type="PANTHER" id="PTHR43133">
    <property type="entry name" value="RNA POLYMERASE ECF-TYPE SIGMA FACTO"/>
    <property type="match status" value="1"/>
</dbReference>
<dbReference type="SUPFAM" id="SSF88659">
    <property type="entry name" value="Sigma3 and sigma4 domains of RNA polymerase sigma factors"/>
    <property type="match status" value="1"/>
</dbReference>
<evidence type="ECO:0000313" key="7">
    <source>
        <dbReference type="EMBL" id="QPJ64138.1"/>
    </source>
</evidence>
<dbReference type="InterPro" id="IPR013324">
    <property type="entry name" value="RNA_pol_sigma_r3/r4-like"/>
</dbReference>
<accession>A0A7T0C078</accession>
<dbReference type="InterPro" id="IPR013249">
    <property type="entry name" value="RNA_pol_sigma70_r4_t2"/>
</dbReference>
<dbReference type="NCBIfam" id="TIGR02937">
    <property type="entry name" value="sigma70-ECF"/>
    <property type="match status" value="1"/>
</dbReference>
<dbReference type="PANTHER" id="PTHR43133:SF63">
    <property type="entry name" value="RNA POLYMERASE SIGMA FACTOR FECI-RELATED"/>
    <property type="match status" value="1"/>
</dbReference>
<dbReference type="Proteomes" id="UP000594464">
    <property type="component" value="Chromosome"/>
</dbReference>
<dbReference type="Pfam" id="PF08281">
    <property type="entry name" value="Sigma70_r4_2"/>
    <property type="match status" value="1"/>
</dbReference>
<dbReference type="CDD" id="cd06171">
    <property type="entry name" value="Sigma70_r4"/>
    <property type="match status" value="1"/>
</dbReference>
<dbReference type="InterPro" id="IPR007627">
    <property type="entry name" value="RNA_pol_sigma70_r2"/>
</dbReference>
<evidence type="ECO:0000256" key="2">
    <source>
        <dbReference type="ARBA" id="ARBA00023015"/>
    </source>
</evidence>
<evidence type="ECO:0000256" key="1">
    <source>
        <dbReference type="ARBA" id="ARBA00010641"/>
    </source>
</evidence>
<organism evidence="7 8">
    <name type="scientific">Candidatus Nitrohelix vancouverensis</name>
    <dbReference type="NCBI Taxonomy" id="2705534"/>
    <lineage>
        <taxon>Bacteria</taxon>
        <taxon>Pseudomonadati</taxon>
        <taxon>Nitrospinota/Tectimicrobiota group</taxon>
        <taxon>Nitrospinota</taxon>
        <taxon>Nitrospinia</taxon>
        <taxon>Nitrospinales</taxon>
        <taxon>Nitrospinaceae</taxon>
        <taxon>Candidatus Nitrohelix</taxon>
    </lineage>
</organism>
<dbReference type="Gene3D" id="1.10.10.10">
    <property type="entry name" value="Winged helix-like DNA-binding domain superfamily/Winged helix DNA-binding domain"/>
    <property type="match status" value="1"/>
</dbReference>
<dbReference type="GO" id="GO:0003677">
    <property type="term" value="F:DNA binding"/>
    <property type="evidence" value="ECO:0007669"/>
    <property type="project" value="InterPro"/>
</dbReference>
<evidence type="ECO:0000259" key="5">
    <source>
        <dbReference type="Pfam" id="PF04542"/>
    </source>
</evidence>
<dbReference type="InterPro" id="IPR039425">
    <property type="entry name" value="RNA_pol_sigma-70-like"/>
</dbReference>
<dbReference type="Pfam" id="PF04542">
    <property type="entry name" value="Sigma70_r2"/>
    <property type="match status" value="1"/>
</dbReference>
<sequence length="177" mass="20498">MKIENEAGMQTQEKLHNAFKEYHDELLRHASFRMGTGDAGPDLVQDAFSKVLALPDLGHVKNIRAYLFRIVTNLSVDYLRNNKMRLRYLKFDDADNIADECSGELGAPEEYVVQQERVEKLIQALQSLPKDSRDMFILFKSKGWKQKQIARHYGVSLSTVEKKIKRAIKQCRDHLMD</sequence>
<protein>
    <submittedName>
        <fullName evidence="7">RNA polymerase sigma factor</fullName>
    </submittedName>
</protein>
<dbReference type="KEGG" id="nva:G3M78_01460"/>
<feature type="domain" description="RNA polymerase sigma factor 70 region 4 type 2" evidence="6">
    <location>
        <begin position="119"/>
        <end position="171"/>
    </location>
</feature>
<comment type="similarity">
    <text evidence="1">Belongs to the sigma-70 factor family. ECF subfamily.</text>
</comment>
<gene>
    <name evidence="7" type="ORF">G3M78_01460</name>
</gene>
<dbReference type="EMBL" id="CP048620">
    <property type="protein sequence ID" value="QPJ64138.1"/>
    <property type="molecule type" value="Genomic_DNA"/>
</dbReference>
<dbReference type="InterPro" id="IPR014284">
    <property type="entry name" value="RNA_pol_sigma-70_dom"/>
</dbReference>
<dbReference type="GO" id="GO:0016987">
    <property type="term" value="F:sigma factor activity"/>
    <property type="evidence" value="ECO:0007669"/>
    <property type="project" value="UniProtKB-KW"/>
</dbReference>
<feature type="domain" description="RNA polymerase sigma-70 region 2" evidence="5">
    <location>
        <begin position="19"/>
        <end position="83"/>
    </location>
</feature>
<evidence type="ECO:0000256" key="4">
    <source>
        <dbReference type="ARBA" id="ARBA00023163"/>
    </source>
</evidence>
<dbReference type="Gene3D" id="1.10.1740.10">
    <property type="match status" value="1"/>
</dbReference>
<keyword evidence="4" id="KW-0804">Transcription</keyword>